<evidence type="ECO:0000256" key="2">
    <source>
        <dbReference type="ARBA" id="ARBA00022857"/>
    </source>
</evidence>
<proteinExistence type="inferred from homology"/>
<organism evidence="5 6">
    <name type="scientific">Geranomyces variabilis</name>
    <dbReference type="NCBI Taxonomy" id="109894"/>
    <lineage>
        <taxon>Eukaryota</taxon>
        <taxon>Fungi</taxon>
        <taxon>Fungi incertae sedis</taxon>
        <taxon>Chytridiomycota</taxon>
        <taxon>Chytridiomycota incertae sedis</taxon>
        <taxon>Chytridiomycetes</taxon>
        <taxon>Spizellomycetales</taxon>
        <taxon>Powellomycetaceae</taxon>
        <taxon>Geranomyces</taxon>
    </lineage>
</organism>
<dbReference type="Proteomes" id="UP001212152">
    <property type="component" value="Unassembled WGS sequence"/>
</dbReference>
<accession>A0AAD5TJW8</accession>
<dbReference type="CDD" id="cd05327">
    <property type="entry name" value="retinol-DH_like_SDR_c_like"/>
    <property type="match status" value="1"/>
</dbReference>
<dbReference type="InterPro" id="IPR036291">
    <property type="entry name" value="NAD(P)-bd_dom_sf"/>
</dbReference>
<gene>
    <name evidence="5" type="ORF">HDU87_003459</name>
</gene>
<evidence type="ECO:0000313" key="6">
    <source>
        <dbReference type="Proteomes" id="UP001212152"/>
    </source>
</evidence>
<dbReference type="EMBL" id="JADGJQ010000025">
    <property type="protein sequence ID" value="KAJ3178636.1"/>
    <property type="molecule type" value="Genomic_DNA"/>
</dbReference>
<dbReference type="Pfam" id="PF00106">
    <property type="entry name" value="adh_short"/>
    <property type="match status" value="1"/>
</dbReference>
<dbReference type="PANTHER" id="PTHR24320:SF282">
    <property type="entry name" value="WW DOMAIN-CONTAINING OXIDOREDUCTASE"/>
    <property type="match status" value="1"/>
</dbReference>
<dbReference type="Gene3D" id="3.40.50.720">
    <property type="entry name" value="NAD(P)-binding Rossmann-like Domain"/>
    <property type="match status" value="1"/>
</dbReference>
<protein>
    <recommendedName>
        <fullName evidence="7">NAD(P)-binding protein</fullName>
    </recommendedName>
</protein>
<evidence type="ECO:0000256" key="3">
    <source>
        <dbReference type="ARBA" id="ARBA00023002"/>
    </source>
</evidence>
<comment type="similarity">
    <text evidence="1 4">Belongs to the short-chain dehydrogenases/reductases (SDR) family.</text>
</comment>
<dbReference type="InterPro" id="IPR002347">
    <property type="entry name" value="SDR_fam"/>
</dbReference>
<dbReference type="PANTHER" id="PTHR24320">
    <property type="entry name" value="RETINOL DEHYDROGENASE"/>
    <property type="match status" value="1"/>
</dbReference>
<keyword evidence="2" id="KW-0521">NADP</keyword>
<evidence type="ECO:0000313" key="5">
    <source>
        <dbReference type="EMBL" id="KAJ3178636.1"/>
    </source>
</evidence>
<evidence type="ECO:0000256" key="4">
    <source>
        <dbReference type="RuleBase" id="RU000363"/>
    </source>
</evidence>
<dbReference type="PRINTS" id="PR00081">
    <property type="entry name" value="GDHRDH"/>
</dbReference>
<evidence type="ECO:0008006" key="7">
    <source>
        <dbReference type="Google" id="ProtNLM"/>
    </source>
</evidence>
<dbReference type="PRINTS" id="PR00080">
    <property type="entry name" value="SDRFAMILY"/>
</dbReference>
<reference evidence="5" key="1">
    <citation type="submission" date="2020-05" db="EMBL/GenBank/DDBJ databases">
        <title>Phylogenomic resolution of chytrid fungi.</title>
        <authorList>
            <person name="Stajich J.E."/>
            <person name="Amses K."/>
            <person name="Simmons R."/>
            <person name="Seto K."/>
            <person name="Myers J."/>
            <person name="Bonds A."/>
            <person name="Quandt C.A."/>
            <person name="Barry K."/>
            <person name="Liu P."/>
            <person name="Grigoriev I."/>
            <person name="Longcore J.E."/>
            <person name="James T.Y."/>
        </authorList>
    </citation>
    <scope>NUCLEOTIDE SEQUENCE</scope>
    <source>
        <strain evidence="5">JEL0379</strain>
    </source>
</reference>
<name>A0AAD5TJW8_9FUNG</name>
<evidence type="ECO:0000256" key="1">
    <source>
        <dbReference type="ARBA" id="ARBA00006484"/>
    </source>
</evidence>
<dbReference type="SUPFAM" id="SSF51735">
    <property type="entry name" value="NAD(P)-binding Rossmann-fold domains"/>
    <property type="match status" value="1"/>
</dbReference>
<dbReference type="AlphaFoldDB" id="A0AAD5TJW8"/>
<sequence length="321" mass="35387">MVLGFFEKHFEASDLPDLSGKVAIVTGGNTGIGYITCLHLAEKNARVYMASRTKSRAEAAIEKIKAQNPKAEVVWLDMDLMDLATVKRAAETFLAKEKRLDILVNNAGIMATPYNLTKDGVEEQFQTNHLGHFLLTSKLLPLLKQTSREAGSARVVNLSSLAHAQFSTAGMNFATLEEVNQEHGRIKAQATFYRYGQSKLANALFTVELDRRLKGENIYANFVHPGVIATELHRGLGSSFGQLLGKMYDVIGGLTMLTPYQGALTSLYVAASPEIVEKGYRAQYFVPYGKVAKPSAYALDEVNGKNLWELSEKILQDKGFM</sequence>
<keyword evidence="3" id="KW-0560">Oxidoreductase</keyword>
<keyword evidence="6" id="KW-1185">Reference proteome</keyword>
<dbReference type="GO" id="GO:0016491">
    <property type="term" value="F:oxidoreductase activity"/>
    <property type="evidence" value="ECO:0007669"/>
    <property type="project" value="UniProtKB-KW"/>
</dbReference>
<comment type="caution">
    <text evidence="5">The sequence shown here is derived from an EMBL/GenBank/DDBJ whole genome shotgun (WGS) entry which is preliminary data.</text>
</comment>